<dbReference type="PANTHER" id="PTHR13767">
    <property type="entry name" value="TRNA-PSEUDOURIDINE SYNTHASE"/>
    <property type="match status" value="1"/>
</dbReference>
<dbReference type="InterPro" id="IPR002501">
    <property type="entry name" value="PsdUridine_synth_N"/>
</dbReference>
<dbReference type="GO" id="GO:0003723">
    <property type="term" value="F:RNA binding"/>
    <property type="evidence" value="ECO:0007669"/>
    <property type="project" value="InterPro"/>
</dbReference>
<feature type="domain" description="tRNA pseudouridylate synthase B C-terminal" evidence="7">
    <location>
        <begin position="62"/>
        <end position="102"/>
    </location>
</feature>
<feature type="domain" description="Pseudouridine synthase II N-terminal" evidence="6">
    <location>
        <begin position="1"/>
        <end position="61"/>
    </location>
</feature>
<accession>A0A0G0S5Z8</accession>
<reference evidence="8 9" key="1">
    <citation type="journal article" date="2015" name="Nature">
        <title>rRNA introns, odd ribosomes, and small enigmatic genomes across a large radiation of phyla.</title>
        <authorList>
            <person name="Brown C.T."/>
            <person name="Hug L.A."/>
            <person name="Thomas B.C."/>
            <person name="Sharon I."/>
            <person name="Castelle C.J."/>
            <person name="Singh A."/>
            <person name="Wilkins M.J."/>
            <person name="Williams K.H."/>
            <person name="Banfield J.F."/>
        </authorList>
    </citation>
    <scope>NUCLEOTIDE SEQUENCE [LARGE SCALE GENOMIC DNA]</scope>
</reference>
<evidence type="ECO:0000259" key="7">
    <source>
        <dbReference type="Pfam" id="PF16198"/>
    </source>
</evidence>
<dbReference type="GO" id="GO:0160148">
    <property type="term" value="F:tRNA pseudouridine(55) synthase activity"/>
    <property type="evidence" value="ECO:0007669"/>
    <property type="project" value="UniProtKB-EC"/>
</dbReference>
<dbReference type="PATRIC" id="fig|1618552.3.peg.466"/>
<evidence type="ECO:0000313" key="8">
    <source>
        <dbReference type="EMBL" id="KKR30140.1"/>
    </source>
</evidence>
<comment type="similarity">
    <text evidence="2">Belongs to the pseudouridine synthase TruB family. Type 1 subfamily.</text>
</comment>
<dbReference type="Proteomes" id="UP000034793">
    <property type="component" value="Unassembled WGS sequence"/>
</dbReference>
<dbReference type="Pfam" id="PF16198">
    <property type="entry name" value="TruB_C_2"/>
    <property type="match status" value="1"/>
</dbReference>
<dbReference type="InterPro" id="IPR032819">
    <property type="entry name" value="TruB_C"/>
</dbReference>
<evidence type="ECO:0000256" key="3">
    <source>
        <dbReference type="ARBA" id="ARBA00012787"/>
    </source>
</evidence>
<proteinExistence type="inferred from homology"/>
<sequence length="113" mass="12545">MQVPPDYSAIKVKGRKAYEIARSGQAVPLKPRRIVVSYINLSKVKLPIIKFEIQVSSGTYIRAIARDLGDMLGCGAYLNNLRRTSIGDFGIDAAHNISTLTQGNWEKYTFNAL</sequence>
<comment type="caution">
    <text evidence="8">The sequence shown here is derived from an EMBL/GenBank/DDBJ whole genome shotgun (WGS) entry which is preliminary data.</text>
</comment>
<evidence type="ECO:0000259" key="6">
    <source>
        <dbReference type="Pfam" id="PF01509"/>
    </source>
</evidence>
<dbReference type="Gene3D" id="3.30.2350.10">
    <property type="entry name" value="Pseudouridine synthase"/>
    <property type="match status" value="1"/>
</dbReference>
<name>A0A0G0S5Z8_9BACT</name>
<dbReference type="EC" id="5.4.99.25" evidence="3"/>
<dbReference type="InterPro" id="IPR014780">
    <property type="entry name" value="tRNA_psdUridine_synth_TruB"/>
</dbReference>
<organism evidence="8 9">
    <name type="scientific">Candidatus Woesebacteria bacterium GW2011_GWA1_39_8</name>
    <dbReference type="NCBI Taxonomy" id="1618552"/>
    <lineage>
        <taxon>Bacteria</taxon>
        <taxon>Candidatus Woeseibacteriota</taxon>
    </lineage>
</organism>
<gene>
    <name evidence="8" type="ORF">UT61_C0012G0010</name>
</gene>
<dbReference type="SUPFAM" id="SSF55120">
    <property type="entry name" value="Pseudouridine synthase"/>
    <property type="match status" value="1"/>
</dbReference>
<evidence type="ECO:0000256" key="4">
    <source>
        <dbReference type="ARBA" id="ARBA00022694"/>
    </source>
</evidence>
<dbReference type="PANTHER" id="PTHR13767:SF2">
    <property type="entry name" value="PSEUDOURIDYLATE SYNTHASE TRUB1"/>
    <property type="match status" value="1"/>
</dbReference>
<dbReference type="EMBL" id="LBXL01000012">
    <property type="protein sequence ID" value="KKR30140.1"/>
    <property type="molecule type" value="Genomic_DNA"/>
</dbReference>
<dbReference type="Pfam" id="PF01509">
    <property type="entry name" value="TruB_N"/>
    <property type="match status" value="1"/>
</dbReference>
<dbReference type="InterPro" id="IPR020103">
    <property type="entry name" value="PsdUridine_synth_cat_dom_sf"/>
</dbReference>
<evidence type="ECO:0000256" key="5">
    <source>
        <dbReference type="ARBA" id="ARBA00023235"/>
    </source>
</evidence>
<dbReference type="GO" id="GO:0006400">
    <property type="term" value="P:tRNA modification"/>
    <property type="evidence" value="ECO:0007669"/>
    <property type="project" value="TreeGrafter"/>
</dbReference>
<comment type="catalytic activity">
    <reaction evidence="1">
        <text>uridine(55) in tRNA = pseudouridine(55) in tRNA</text>
        <dbReference type="Rhea" id="RHEA:42532"/>
        <dbReference type="Rhea" id="RHEA-COMP:10101"/>
        <dbReference type="Rhea" id="RHEA-COMP:10102"/>
        <dbReference type="ChEBI" id="CHEBI:65314"/>
        <dbReference type="ChEBI" id="CHEBI:65315"/>
        <dbReference type="EC" id="5.4.99.25"/>
    </reaction>
</comment>
<dbReference type="AlphaFoldDB" id="A0A0G0S5Z8"/>
<evidence type="ECO:0000256" key="1">
    <source>
        <dbReference type="ARBA" id="ARBA00000385"/>
    </source>
</evidence>
<keyword evidence="5" id="KW-0413">Isomerase</keyword>
<evidence type="ECO:0000313" key="9">
    <source>
        <dbReference type="Proteomes" id="UP000034793"/>
    </source>
</evidence>
<keyword evidence="4" id="KW-0819">tRNA processing</keyword>
<dbReference type="GO" id="GO:1990481">
    <property type="term" value="P:mRNA pseudouridine synthesis"/>
    <property type="evidence" value="ECO:0007669"/>
    <property type="project" value="TreeGrafter"/>
</dbReference>
<evidence type="ECO:0000256" key="2">
    <source>
        <dbReference type="ARBA" id="ARBA00005642"/>
    </source>
</evidence>
<protein>
    <recommendedName>
        <fullName evidence="3">tRNA pseudouridine(55) synthase</fullName>
        <ecNumber evidence="3">5.4.99.25</ecNumber>
    </recommendedName>
</protein>